<evidence type="ECO:0000313" key="2">
    <source>
        <dbReference type="Proteomes" id="UP000054498"/>
    </source>
</evidence>
<keyword evidence="2" id="KW-1185">Reference proteome</keyword>
<organism evidence="1 2">
    <name type="scientific">Monoraphidium neglectum</name>
    <dbReference type="NCBI Taxonomy" id="145388"/>
    <lineage>
        <taxon>Eukaryota</taxon>
        <taxon>Viridiplantae</taxon>
        <taxon>Chlorophyta</taxon>
        <taxon>core chlorophytes</taxon>
        <taxon>Chlorophyceae</taxon>
        <taxon>CS clade</taxon>
        <taxon>Sphaeropleales</taxon>
        <taxon>Selenastraceae</taxon>
        <taxon>Monoraphidium</taxon>
    </lineage>
</organism>
<reference evidence="1 2" key="1">
    <citation type="journal article" date="2013" name="BMC Genomics">
        <title>Reconstruction of the lipid metabolism for the microalga Monoraphidium neglectum from its genome sequence reveals characteristics suitable for biofuel production.</title>
        <authorList>
            <person name="Bogen C."/>
            <person name="Al-Dilaimi A."/>
            <person name="Albersmeier A."/>
            <person name="Wichmann J."/>
            <person name="Grundmann M."/>
            <person name="Rupp O."/>
            <person name="Lauersen K.J."/>
            <person name="Blifernez-Klassen O."/>
            <person name="Kalinowski J."/>
            <person name="Goesmann A."/>
            <person name="Mussgnug J.H."/>
            <person name="Kruse O."/>
        </authorList>
    </citation>
    <scope>NUCLEOTIDE SEQUENCE [LARGE SCALE GENOMIC DNA]</scope>
    <source>
        <strain evidence="1 2">SAG 48.87</strain>
    </source>
</reference>
<accession>A0A0D2LV21</accession>
<dbReference type="AlphaFoldDB" id="A0A0D2LV21"/>
<sequence>MFGVSKMMSFGPPWLMNVGRRHRMSIGVMYGHWGTPVPRRVPMRMAVGVPISVGPAMQRSDPGFEEHVERMHAAMVEAIKAVYYKHREGYGWGDRPLVIV</sequence>
<dbReference type="GeneID" id="25732060"/>
<gene>
    <name evidence="1" type="ORF">MNEG_14492</name>
</gene>
<dbReference type="RefSeq" id="XP_013892491.1">
    <property type="nucleotide sequence ID" value="XM_014037037.1"/>
</dbReference>
<dbReference type="OrthoDB" id="543057at2759"/>
<protein>
    <submittedName>
        <fullName evidence="1">Uncharacterized protein</fullName>
    </submittedName>
</protein>
<dbReference type="KEGG" id="mng:MNEG_14492"/>
<evidence type="ECO:0000313" key="1">
    <source>
        <dbReference type="EMBL" id="KIY93471.1"/>
    </source>
</evidence>
<proteinExistence type="predicted"/>
<name>A0A0D2LV21_9CHLO</name>
<dbReference type="Proteomes" id="UP000054498">
    <property type="component" value="Unassembled WGS sequence"/>
</dbReference>
<dbReference type="EMBL" id="KK104748">
    <property type="protein sequence ID" value="KIY93471.1"/>
    <property type="molecule type" value="Genomic_DNA"/>
</dbReference>